<organism evidence="2 3">
    <name type="scientific">Paralvinella palmiformis</name>
    <dbReference type="NCBI Taxonomy" id="53620"/>
    <lineage>
        <taxon>Eukaryota</taxon>
        <taxon>Metazoa</taxon>
        <taxon>Spiralia</taxon>
        <taxon>Lophotrochozoa</taxon>
        <taxon>Annelida</taxon>
        <taxon>Polychaeta</taxon>
        <taxon>Sedentaria</taxon>
        <taxon>Canalipalpata</taxon>
        <taxon>Terebellida</taxon>
        <taxon>Terebelliformia</taxon>
        <taxon>Alvinellidae</taxon>
        <taxon>Paralvinella</taxon>
    </lineage>
</organism>
<keyword evidence="3" id="KW-1185">Reference proteome</keyword>
<keyword evidence="1" id="KW-1133">Transmembrane helix</keyword>
<feature type="transmembrane region" description="Helical" evidence="1">
    <location>
        <begin position="12"/>
        <end position="32"/>
    </location>
</feature>
<evidence type="ECO:0000256" key="1">
    <source>
        <dbReference type="SAM" id="Phobius"/>
    </source>
</evidence>
<dbReference type="EMBL" id="JAODUP010000184">
    <property type="protein sequence ID" value="KAK2157834.1"/>
    <property type="molecule type" value="Genomic_DNA"/>
</dbReference>
<keyword evidence="1" id="KW-0812">Transmembrane</keyword>
<proteinExistence type="predicted"/>
<keyword evidence="1" id="KW-0472">Membrane</keyword>
<evidence type="ECO:0000313" key="2">
    <source>
        <dbReference type="EMBL" id="KAK2157834.1"/>
    </source>
</evidence>
<protein>
    <submittedName>
        <fullName evidence="2">Uncharacterized protein</fullName>
    </submittedName>
</protein>
<comment type="caution">
    <text evidence="2">The sequence shown here is derived from an EMBL/GenBank/DDBJ whole genome shotgun (WGS) entry which is preliminary data.</text>
</comment>
<dbReference type="AlphaFoldDB" id="A0AAD9JR12"/>
<name>A0AAD9JR12_9ANNE</name>
<gene>
    <name evidence="2" type="ORF">LSH36_184g12039</name>
</gene>
<dbReference type="Proteomes" id="UP001208570">
    <property type="component" value="Unassembled WGS sequence"/>
</dbReference>
<sequence>MYQTMTSVLLLPVVWFALILCGVFVTAIFFLIKKTKKPADQPYVLAHENLSLTRQNDADHGHVAELKYATKYDSAMTRVRQTTTRNIGQMFRRIHGVFGSREQTVDDARDLPENGRNILREALKDEHYKPEVVLMLSEVPDDLERY</sequence>
<evidence type="ECO:0000313" key="3">
    <source>
        <dbReference type="Proteomes" id="UP001208570"/>
    </source>
</evidence>
<accession>A0AAD9JR12</accession>
<reference evidence="2" key="1">
    <citation type="journal article" date="2023" name="Mol. Biol. Evol.">
        <title>Third-Generation Sequencing Reveals the Adaptive Role of the Epigenome in Three Deep-Sea Polychaetes.</title>
        <authorList>
            <person name="Perez M."/>
            <person name="Aroh O."/>
            <person name="Sun Y."/>
            <person name="Lan Y."/>
            <person name="Juniper S.K."/>
            <person name="Young C.R."/>
            <person name="Angers B."/>
            <person name="Qian P.Y."/>
        </authorList>
    </citation>
    <scope>NUCLEOTIDE SEQUENCE</scope>
    <source>
        <strain evidence="2">P08H-3</strain>
    </source>
</reference>